<accession>A0A8S5SZN8</accession>
<name>A0A8S5SZN8_9CAUD</name>
<dbReference type="InterPro" id="IPR010064">
    <property type="entry name" value="HK97-gp10_tail"/>
</dbReference>
<sequence>MAQRIKIDGLADAVMKELTEYADLATMDMKAAVKKAGTTVKKEIQATAPKDTGAYSKSWSVKNTKETSNALEVTVYSRTRYQLAHLLEFGHAKRGGGRVAGRAHIAPAEEVGIKELEAEIERCLKNG</sequence>
<dbReference type="EMBL" id="BK032719">
    <property type="protein sequence ID" value="DAF56549.1"/>
    <property type="molecule type" value="Genomic_DNA"/>
</dbReference>
<evidence type="ECO:0000313" key="1">
    <source>
        <dbReference type="EMBL" id="DAF56549.1"/>
    </source>
</evidence>
<proteinExistence type="predicted"/>
<reference evidence="1" key="1">
    <citation type="journal article" date="2021" name="Proc. Natl. Acad. Sci. U.S.A.">
        <title>A Catalog of Tens of Thousands of Viruses from Human Metagenomes Reveals Hidden Associations with Chronic Diseases.</title>
        <authorList>
            <person name="Tisza M.J."/>
            <person name="Buck C.B."/>
        </authorList>
    </citation>
    <scope>NUCLEOTIDE SEQUENCE</scope>
    <source>
        <strain evidence="1">CtSOv1</strain>
    </source>
</reference>
<organism evidence="1">
    <name type="scientific">Siphoviridae sp. ctSOv1</name>
    <dbReference type="NCBI Taxonomy" id="2827872"/>
    <lineage>
        <taxon>Viruses</taxon>
        <taxon>Duplodnaviria</taxon>
        <taxon>Heunggongvirae</taxon>
        <taxon>Uroviricota</taxon>
        <taxon>Caudoviricetes</taxon>
    </lineage>
</organism>
<protein>
    <submittedName>
        <fullName evidence="1">Putative tail component</fullName>
    </submittedName>
</protein>
<dbReference type="Pfam" id="PF04883">
    <property type="entry name" value="HK97-gp10_like"/>
    <property type="match status" value="1"/>
</dbReference>